<accession>Q20YB6</accession>
<dbReference type="AlphaFoldDB" id="Q20YB6"/>
<evidence type="ECO:0000313" key="2">
    <source>
        <dbReference type="EMBL" id="ABD89870.1"/>
    </source>
</evidence>
<organism evidence="2">
    <name type="scientific">Rhodopseudomonas palustris (strain BisB18)</name>
    <dbReference type="NCBI Taxonomy" id="316056"/>
    <lineage>
        <taxon>Bacteria</taxon>
        <taxon>Pseudomonadati</taxon>
        <taxon>Pseudomonadota</taxon>
        <taxon>Alphaproteobacteria</taxon>
        <taxon>Hyphomicrobiales</taxon>
        <taxon>Nitrobacteraceae</taxon>
        <taxon>Rhodopseudomonas</taxon>
    </lineage>
</organism>
<gene>
    <name evidence="2" type="ordered locus">RPC_4347</name>
</gene>
<protein>
    <submittedName>
        <fullName evidence="2">Uncharacterized protein</fullName>
    </submittedName>
</protein>
<name>Q20YB6_RHOPB</name>
<dbReference type="KEGG" id="rpc:RPC_4347"/>
<reference evidence="2" key="1">
    <citation type="submission" date="2006-03" db="EMBL/GenBank/DDBJ databases">
        <title>Complete sequence of Rhodopseudomonas palustris BisB18.</title>
        <authorList>
            <consortium name="US DOE Joint Genome Institute"/>
            <person name="Copeland A."/>
            <person name="Lucas S."/>
            <person name="Lapidus A."/>
            <person name="Barry K."/>
            <person name="Detter J.C."/>
            <person name="Glavina del Rio T."/>
            <person name="Hammon N."/>
            <person name="Israni S."/>
            <person name="Dalin E."/>
            <person name="Tice H."/>
            <person name="Pitluck S."/>
            <person name="Chain P."/>
            <person name="Malfatti S."/>
            <person name="Shin M."/>
            <person name="Vergez L."/>
            <person name="Schmutz J."/>
            <person name="Larimer F."/>
            <person name="Land M."/>
            <person name="Hauser L."/>
            <person name="Pelletier D.A."/>
            <person name="Kyrpides N."/>
            <person name="Anderson I."/>
            <person name="Oda Y."/>
            <person name="Harwood C.S."/>
            <person name="Richardson P."/>
        </authorList>
    </citation>
    <scope>NUCLEOTIDE SEQUENCE [LARGE SCALE GENOMIC DNA]</scope>
    <source>
        <strain evidence="2">BisB18</strain>
    </source>
</reference>
<dbReference type="HOGENOM" id="CLU_2397667_0_0_5"/>
<proteinExistence type="predicted"/>
<evidence type="ECO:0000256" key="1">
    <source>
        <dbReference type="SAM" id="MobiDB-lite"/>
    </source>
</evidence>
<dbReference type="EMBL" id="CP000301">
    <property type="protein sequence ID" value="ABD89870.1"/>
    <property type="molecule type" value="Genomic_DNA"/>
</dbReference>
<feature type="compositionally biased region" description="Basic residues" evidence="1">
    <location>
        <begin position="8"/>
        <end position="22"/>
    </location>
</feature>
<feature type="region of interest" description="Disordered" evidence="1">
    <location>
        <begin position="1"/>
        <end position="93"/>
    </location>
</feature>
<sequence length="93" mass="10297">MTTPCPRRSPKRFHSAVQRAKRHPEEPGAARRAKPGVSKDAPRGRRPTGPHQPARRPMAPLTPRPHPSRRADESLRRGASLCSGAHLRMTTPC</sequence>